<dbReference type="STRING" id="39060.SAMN05660706_12716"/>
<dbReference type="Proteomes" id="UP000199584">
    <property type="component" value="Unassembled WGS sequence"/>
</dbReference>
<dbReference type="AlphaFoldDB" id="A0A1I6E6V9"/>
<dbReference type="EMBL" id="FOYM01000027">
    <property type="protein sequence ID" value="SFR13238.1"/>
    <property type="molecule type" value="Genomic_DNA"/>
</dbReference>
<name>A0A1I6E6V9_9FIRM</name>
<keyword evidence="1" id="KW-0175">Coiled coil</keyword>
<gene>
    <name evidence="2" type="ORF">SAMN05660706_12716</name>
</gene>
<sequence length="141" mass="16337">MLSGVKKISEVASEYKVHPAQLHRWKAEAIENLHSLFTSGANEIEKIRKQYYAEKKELTKQIDQLTLEVNWLKKKSAELNHRRRKTLSTYTPIQLKISTECWLNALMGGRWAMIDYNTDTQELANASTVNLDDVSYNSSYE</sequence>
<dbReference type="InterPro" id="IPR009057">
    <property type="entry name" value="Homeodomain-like_sf"/>
</dbReference>
<dbReference type="SUPFAM" id="SSF46689">
    <property type="entry name" value="Homeodomain-like"/>
    <property type="match status" value="1"/>
</dbReference>
<evidence type="ECO:0000313" key="2">
    <source>
        <dbReference type="EMBL" id="SFR13238.1"/>
    </source>
</evidence>
<feature type="coiled-coil region" evidence="1">
    <location>
        <begin position="41"/>
        <end position="82"/>
    </location>
</feature>
<proteinExistence type="predicted"/>
<reference evidence="3" key="1">
    <citation type="submission" date="2016-10" db="EMBL/GenBank/DDBJ databases">
        <authorList>
            <person name="Varghese N."/>
            <person name="Submissions S."/>
        </authorList>
    </citation>
    <scope>NUCLEOTIDE SEQUENCE [LARGE SCALE GENOMIC DNA]</scope>
    <source>
        <strain evidence="3">DSM 3669</strain>
    </source>
</reference>
<accession>A0A1I6E6V9</accession>
<organism evidence="2 3">
    <name type="scientific">Desulfoscipio geothermicus DSM 3669</name>
    <dbReference type="NCBI Taxonomy" id="1121426"/>
    <lineage>
        <taxon>Bacteria</taxon>
        <taxon>Bacillati</taxon>
        <taxon>Bacillota</taxon>
        <taxon>Clostridia</taxon>
        <taxon>Eubacteriales</taxon>
        <taxon>Desulfallaceae</taxon>
        <taxon>Desulfoscipio</taxon>
    </lineage>
</organism>
<evidence type="ECO:0008006" key="4">
    <source>
        <dbReference type="Google" id="ProtNLM"/>
    </source>
</evidence>
<keyword evidence="3" id="KW-1185">Reference proteome</keyword>
<evidence type="ECO:0000313" key="3">
    <source>
        <dbReference type="Proteomes" id="UP000199584"/>
    </source>
</evidence>
<protein>
    <recommendedName>
        <fullName evidence="4">Transposase</fullName>
    </recommendedName>
</protein>
<evidence type="ECO:0000256" key="1">
    <source>
        <dbReference type="SAM" id="Coils"/>
    </source>
</evidence>